<dbReference type="PROSITE" id="PS50853">
    <property type="entry name" value="FN3"/>
    <property type="match status" value="1"/>
</dbReference>
<dbReference type="NCBIfam" id="NF012211">
    <property type="entry name" value="tand_rpt_95"/>
    <property type="match status" value="2"/>
</dbReference>
<name>A0A4S4FXN0_9MICO</name>
<protein>
    <submittedName>
        <fullName evidence="7">Tandem-95 repeat protein</fullName>
    </submittedName>
</protein>
<evidence type="ECO:0000259" key="6">
    <source>
        <dbReference type="PROSITE" id="PS50853"/>
    </source>
</evidence>
<evidence type="ECO:0000256" key="5">
    <source>
        <dbReference type="SAM" id="Phobius"/>
    </source>
</evidence>
<keyword evidence="3" id="KW-0119">Carbohydrate metabolism</keyword>
<feature type="region of interest" description="Disordered" evidence="4">
    <location>
        <begin position="376"/>
        <end position="399"/>
    </location>
</feature>
<evidence type="ECO:0000313" key="8">
    <source>
        <dbReference type="Proteomes" id="UP000307380"/>
    </source>
</evidence>
<feature type="region of interest" description="Disordered" evidence="4">
    <location>
        <begin position="479"/>
        <end position="505"/>
    </location>
</feature>
<keyword evidence="5" id="KW-0812">Transmembrane</keyword>
<dbReference type="Gene3D" id="2.60.40.10">
    <property type="entry name" value="Immunoglobulins"/>
    <property type="match status" value="2"/>
</dbReference>
<dbReference type="InterPro" id="IPR050964">
    <property type="entry name" value="Striated_Muscle_Regulatory"/>
</dbReference>
<keyword evidence="2" id="KW-0326">Glycosidase</keyword>
<comment type="caution">
    <text evidence="7">The sequence shown here is derived from an EMBL/GenBank/DDBJ whole genome shotgun (WGS) entry which is preliminary data.</text>
</comment>
<keyword evidence="3" id="KW-0624">Polysaccharide degradation</keyword>
<dbReference type="SUPFAM" id="SSF49265">
    <property type="entry name" value="Fibronectin type III"/>
    <property type="match status" value="2"/>
</dbReference>
<dbReference type="RefSeq" id="WP_136423168.1">
    <property type="nucleotide sequence ID" value="NZ_SSSN01000003.1"/>
</dbReference>
<gene>
    <name evidence="7" type="ORF">E6C70_06025</name>
</gene>
<dbReference type="OrthoDB" id="5241356at2"/>
<dbReference type="InterPro" id="IPR013783">
    <property type="entry name" value="Ig-like_fold"/>
</dbReference>
<dbReference type="InterPro" id="IPR003961">
    <property type="entry name" value="FN3_dom"/>
</dbReference>
<organism evidence="7 8">
    <name type="scientific">Orlajensenia flava</name>
    <dbReference type="NCBI Taxonomy" id="2565934"/>
    <lineage>
        <taxon>Bacteria</taxon>
        <taxon>Bacillati</taxon>
        <taxon>Actinomycetota</taxon>
        <taxon>Actinomycetes</taxon>
        <taxon>Micrococcales</taxon>
        <taxon>Microbacteriaceae</taxon>
        <taxon>Orlajensenia</taxon>
    </lineage>
</organism>
<evidence type="ECO:0000256" key="1">
    <source>
        <dbReference type="ARBA" id="ARBA00022737"/>
    </source>
</evidence>
<evidence type="ECO:0000256" key="3">
    <source>
        <dbReference type="ARBA" id="ARBA00023326"/>
    </source>
</evidence>
<keyword evidence="1" id="KW-0677">Repeat</keyword>
<dbReference type="SMART" id="SM00060">
    <property type="entry name" value="FN3"/>
    <property type="match status" value="3"/>
</dbReference>
<dbReference type="CDD" id="cd00063">
    <property type="entry name" value="FN3"/>
    <property type="match status" value="1"/>
</dbReference>
<dbReference type="GO" id="GO:0016798">
    <property type="term" value="F:hydrolase activity, acting on glycosyl bonds"/>
    <property type="evidence" value="ECO:0007669"/>
    <property type="project" value="UniProtKB-KW"/>
</dbReference>
<accession>A0A4S4FXN0</accession>
<feature type="compositionally biased region" description="Polar residues" evidence="4">
    <location>
        <begin position="493"/>
        <end position="505"/>
    </location>
</feature>
<keyword evidence="5" id="KW-1133">Transmembrane helix</keyword>
<keyword evidence="5" id="KW-0472">Membrane</keyword>
<dbReference type="Pfam" id="PF17963">
    <property type="entry name" value="Big_9"/>
    <property type="match status" value="5"/>
</dbReference>
<dbReference type="PANTHER" id="PTHR13817:SF73">
    <property type="entry name" value="FIBRONECTIN TYPE-III DOMAIN-CONTAINING PROTEIN"/>
    <property type="match status" value="1"/>
</dbReference>
<keyword evidence="2" id="KW-0378">Hydrolase</keyword>
<dbReference type="Proteomes" id="UP000307380">
    <property type="component" value="Unassembled WGS sequence"/>
</dbReference>
<dbReference type="PANTHER" id="PTHR13817">
    <property type="entry name" value="TITIN"/>
    <property type="match status" value="1"/>
</dbReference>
<keyword evidence="8" id="KW-1185">Reference proteome</keyword>
<reference evidence="7 8" key="1">
    <citation type="submission" date="2019-04" db="EMBL/GenBank/DDBJ databases">
        <authorList>
            <person name="Jiang L."/>
        </authorList>
    </citation>
    <scope>NUCLEOTIDE SEQUENCE [LARGE SCALE GENOMIC DNA]</scope>
    <source>
        <strain evidence="7 8">YIM 131861</strain>
    </source>
</reference>
<feature type="domain" description="Fibronectin type-III" evidence="6">
    <location>
        <begin position="1476"/>
        <end position="1573"/>
    </location>
</feature>
<evidence type="ECO:0000256" key="4">
    <source>
        <dbReference type="SAM" id="MobiDB-lite"/>
    </source>
</evidence>
<evidence type="ECO:0000256" key="2">
    <source>
        <dbReference type="ARBA" id="ARBA00023295"/>
    </source>
</evidence>
<evidence type="ECO:0000313" key="7">
    <source>
        <dbReference type="EMBL" id="THG35593.1"/>
    </source>
</evidence>
<dbReference type="GO" id="GO:0000272">
    <property type="term" value="P:polysaccharide catabolic process"/>
    <property type="evidence" value="ECO:0007669"/>
    <property type="project" value="UniProtKB-KW"/>
</dbReference>
<dbReference type="EMBL" id="SSSN01000003">
    <property type="protein sequence ID" value="THG35593.1"/>
    <property type="molecule type" value="Genomic_DNA"/>
</dbReference>
<dbReference type="InterPro" id="IPR036116">
    <property type="entry name" value="FN3_sf"/>
</dbReference>
<feature type="transmembrane region" description="Helical" evidence="5">
    <location>
        <begin position="21"/>
        <end position="42"/>
    </location>
</feature>
<sequence length="1964" mass="201078">MRRHLGRSIAMIREWLVSHRNALAAGVSGTAIVSVIGAAAILSGGYTAQRIDLGDGAVWVANASRQVVGRANTQVFELNTVVDTASNAIDVVQRGSTVLVNDAGSSAVDIVDAATSDVSATVPLPPDDPHVALAGSDVVITADGDVWTSPLATLSDFQSASTPKLSLGTGTVTSIDDTGRLFAFTPATGLLVQVDVATGAVTSSTTIRDVTADDTFTLTSAGGRWALLDATTGTIDTAAGRVSLGSGRSAGAVLQQASSADADAVLIAHDGGLLSLPLGGGQPSSLVDGRSGDPAAPIVVDGCSYAAWADGTAWQRCTDRDGTTSALGGARGSRGLAFRTNNHSVVLNDTTSGSTWAVQDDNRLIDNWDELINEKRTDQVVEENDQNSPPELQKAEEPPVAVDDRFGARPGRSTVLPVLLNDFDPNGDVLVISAVNGPDAAVGRVDTVANAQQLQLTLPADASGQVRFGYTITDGRGGSASASVTVDVRTPDENSPPTQVRTTRASVEAGGRVTNQVLSDWVDPDGDAMYLANATVPDPDKTAFKPDGTVVFSSSPGGSGAVSVGLTVSDGRAEGAGTLAVTVLPVGEVPIVAEGFVVQVTAGEETTVAPLDHVRGGNGVLRLASVPGKPDVTITPDFDGGTFRFSSGSIGTHYLDYSVTDGVQNATGIVRVDVSAPPNGPTTPITVPHVAYVHTQSTGTIDPVATDIDPTGGVLLVTGVTTPDARAGFRVEILEQHLLRITLTGPLEGGQATFGYRVSNGLAEADGSVTVIEVPRPARRQAPIARPDTASVRVGDVIDIPVLDNDEQPDGDPLTLDGDLGGRPAGSGLLFASGRVLRYLAPSKPGNYTAVYRVDAPDGQFASAEVKISVREADPASNNPPVPRTVTARVLAGETVRIPIPLTGIDPDGDSVQLLGQETNPQKGSVIDSGPGWLDYQSGEYSGGTDTFSYSVIDSLGARATGIIRVGISARLDGARGPVAVEDTVTARPGGTVLARVLDNDSNPDGGALTITAVEPTSQGSASVDGDVVRVKVPGAEGDYGFIYTVQNAQGATSSNFLTVRARADAPLSRPIASDTVLTLSDVLDRSSIDVNVLANVFFADGPASSLKLSVLPGYDTATVTSSGKVRVRIGDDSQIIPFAVANPRDPSIVGYAFIWVPGYNDALPQLRKGVGPLNVVSEATLTIDINKYVVAVGGKKVRLTDSGTVRASHANGSDLVVDQGTLRFTSVQEYFGPASISFEVTDGSSADDPNGRTATIVLPISVTPRQNQPPSFTGGVIDFEPEQSKTINLTRLTNYPYPDDRAELTYTVLDPPPVGFSVSLDGQSMKITADSSAQKGAQTAVAVGVRDDLNAGTSGRILLRVVPSTRPIAVPAPDSAIAPRGQTTRVDVLANDAAGNPFPSTPLTVVAVRGLDAASLPSGVSIVPSADRSSLRVTVSSNAAPVDTNLQYQVADATGDPDRYAWGTVRISVQDRPDPVTALQVTGYGDRNLTVAFQPAAFNNSPITGYTVSLVGIATGSVVGSTECASTTCVVPTPGNGEANAVRVQVVAKNGIGSSDPTLTSDAVWSDIVPPAPTGIAAAPLDGGLRISWDAVTAPSGATPVRSYVVTVAGTALGEFTASDICSAGRCSIDQGGLANGSSVPFTISARNGAYPALSAWTSASGAGVPFGPPIAGGIRVDPDPASGAVTVSWDAFNGNGDPVNGYFVQRLADGSPPPGVPSGASACSVSSPAPGSVTGPSGNAVVAAAGATSARITGLTGDNTNYNFVVWGFNRSGCVPTVVGSSVVRPGPGDITAVASQMVDSGYTRDLVVNSVSSAGGAARFGIRLLDGSGSLIPGAQTTFNGQGTPRVMFSRPWGETIRFQVRACSAWGTCGSWSRTLPDDAQPSLTWELPSAQYDPQSAIWSWTNAPDNGADHPASFSCGIEGQAAVPAGTATSCIIPGAVAGQPVWLGITIDGTTKRYTQ</sequence>
<proteinExistence type="predicted"/>